<keyword evidence="1" id="KW-0812">Transmembrane</keyword>
<keyword evidence="1" id="KW-1133">Transmembrane helix</keyword>
<evidence type="ECO:0000313" key="3">
    <source>
        <dbReference type="Proteomes" id="UP000694559"/>
    </source>
</evidence>
<sequence length="118" mass="13042">MSLNTGLLLHHLKYSHPTPCTEIYLFIFLFILITFICRPSPETQGGLQFLGYNPVCLHSIVYACLLLSGIFTRSANCPQQSWVLNLPTPRGWKAESTLSLVGFEPTAVVGSWNLSAGD</sequence>
<feature type="transmembrane region" description="Helical" evidence="1">
    <location>
        <begin position="20"/>
        <end position="37"/>
    </location>
</feature>
<keyword evidence="1" id="KW-0472">Membrane</keyword>
<reference evidence="2" key="1">
    <citation type="submission" date="2025-08" db="UniProtKB">
        <authorList>
            <consortium name="Ensembl"/>
        </authorList>
    </citation>
    <scope>IDENTIFICATION</scope>
</reference>
<proteinExistence type="predicted"/>
<keyword evidence="3" id="KW-1185">Reference proteome</keyword>
<protein>
    <submittedName>
        <fullName evidence="2">Uncharacterized protein</fullName>
    </submittedName>
</protein>
<dbReference type="AlphaFoldDB" id="A0A8C6Y1Z8"/>
<dbReference type="Proteomes" id="UP000694559">
    <property type="component" value="Unplaced"/>
</dbReference>
<evidence type="ECO:0000256" key="1">
    <source>
        <dbReference type="SAM" id="Phobius"/>
    </source>
</evidence>
<feature type="transmembrane region" description="Helical" evidence="1">
    <location>
        <begin position="49"/>
        <end position="71"/>
    </location>
</feature>
<evidence type="ECO:0000313" key="2">
    <source>
        <dbReference type="Ensembl" id="ENSNNAP00000021944.1"/>
    </source>
</evidence>
<dbReference type="Ensembl" id="ENSNNAT00000023005.1">
    <property type="protein sequence ID" value="ENSNNAP00000021944.1"/>
    <property type="gene ID" value="ENSNNAG00000014491.1"/>
</dbReference>
<organism evidence="2 3">
    <name type="scientific">Naja naja</name>
    <name type="common">Indian cobra</name>
    <dbReference type="NCBI Taxonomy" id="35670"/>
    <lineage>
        <taxon>Eukaryota</taxon>
        <taxon>Metazoa</taxon>
        <taxon>Chordata</taxon>
        <taxon>Craniata</taxon>
        <taxon>Vertebrata</taxon>
        <taxon>Euteleostomi</taxon>
        <taxon>Lepidosauria</taxon>
        <taxon>Squamata</taxon>
        <taxon>Bifurcata</taxon>
        <taxon>Unidentata</taxon>
        <taxon>Episquamata</taxon>
        <taxon>Toxicofera</taxon>
        <taxon>Serpentes</taxon>
        <taxon>Colubroidea</taxon>
        <taxon>Elapidae</taxon>
        <taxon>Elapinae</taxon>
        <taxon>Naja</taxon>
    </lineage>
</organism>
<reference evidence="2" key="2">
    <citation type="submission" date="2025-09" db="UniProtKB">
        <authorList>
            <consortium name="Ensembl"/>
        </authorList>
    </citation>
    <scope>IDENTIFICATION</scope>
</reference>
<accession>A0A8C6Y1Z8</accession>
<name>A0A8C6Y1Z8_NAJNA</name>